<sequence>MIAEYFEYEDDCPQVPAVIVGSHKIGLGIIRALGIKNVPIVSAYYSKNDMGYVSKYVVDKYFIANPIENETVFIKQLVEIGKRYKNAVLFASDDPTLLSVAKHRSILSEYFIVESNDINLIEKIIVKKNTYDIADKLGILYPKTYNPISFEEAKEYYRLMGAGCILKPSIGHLFFNIFKKKMLIIRSIEELKTAFDMIEGLNINMMMQEFIPGDDQQGANYNLFSIKGNPIVEFTAQKIRLSPPNIGFPRVIVSKWIEDIIEPGRKIINYLNYNGFACLEFKKHAVNGKFYLMEVNGRQNLSTPLAVKCGYNFPYLTYRYLIDKSLPKVISNFEQSIYWIDTGKDIIETIKSRKIEKLSFKEFIKPYFNQNTQTIFDKSDLMPLFKRFIDGIIITIKKLLNIIKRR</sequence>
<dbReference type="Gene3D" id="3.30.470.20">
    <property type="entry name" value="ATP-grasp fold, B domain"/>
    <property type="match status" value="1"/>
</dbReference>
<evidence type="ECO:0000259" key="2">
    <source>
        <dbReference type="PROSITE" id="PS50975"/>
    </source>
</evidence>
<dbReference type="PROSITE" id="PS50975">
    <property type="entry name" value="ATP_GRASP"/>
    <property type="match status" value="1"/>
</dbReference>
<name>A0A832G6M5_9BACT</name>
<reference evidence="3" key="1">
    <citation type="journal article" date="2020" name="mSystems">
        <title>Genome- and Community-Level Interaction Insights into Carbon Utilization and Element Cycling Functions of Hydrothermarchaeota in Hydrothermal Sediment.</title>
        <authorList>
            <person name="Zhou Z."/>
            <person name="Liu Y."/>
            <person name="Xu W."/>
            <person name="Pan J."/>
            <person name="Luo Z.H."/>
            <person name="Li M."/>
        </authorList>
    </citation>
    <scope>NUCLEOTIDE SEQUENCE [LARGE SCALE GENOMIC DNA]</scope>
    <source>
        <strain evidence="3">SpSt-500</strain>
    </source>
</reference>
<dbReference type="SUPFAM" id="SSF56059">
    <property type="entry name" value="Glutathione synthetase ATP-binding domain-like"/>
    <property type="match status" value="1"/>
</dbReference>
<gene>
    <name evidence="3" type="ORF">ENS56_06200</name>
</gene>
<accession>A0A832G6M5</accession>
<dbReference type="GO" id="GO:0046872">
    <property type="term" value="F:metal ion binding"/>
    <property type="evidence" value="ECO:0007669"/>
    <property type="project" value="InterPro"/>
</dbReference>
<evidence type="ECO:0000313" key="3">
    <source>
        <dbReference type="EMBL" id="HGT47606.1"/>
    </source>
</evidence>
<protein>
    <recommendedName>
        <fullName evidence="2">ATP-grasp domain-containing protein</fullName>
    </recommendedName>
</protein>
<dbReference type="GO" id="GO:0005524">
    <property type="term" value="F:ATP binding"/>
    <property type="evidence" value="ECO:0007669"/>
    <property type="project" value="UniProtKB-UniRule"/>
</dbReference>
<evidence type="ECO:0000256" key="1">
    <source>
        <dbReference type="PROSITE-ProRule" id="PRU00409"/>
    </source>
</evidence>
<keyword evidence="1" id="KW-0067">ATP-binding</keyword>
<proteinExistence type="predicted"/>
<feature type="domain" description="ATP-grasp" evidence="2">
    <location>
        <begin position="131"/>
        <end position="322"/>
    </location>
</feature>
<comment type="caution">
    <text evidence="3">The sequence shown here is derived from an EMBL/GenBank/DDBJ whole genome shotgun (WGS) entry which is preliminary data.</text>
</comment>
<dbReference type="AlphaFoldDB" id="A0A832G6M5"/>
<organism evidence="3">
    <name type="scientific">Ignavibacterium album</name>
    <dbReference type="NCBI Taxonomy" id="591197"/>
    <lineage>
        <taxon>Bacteria</taxon>
        <taxon>Pseudomonadati</taxon>
        <taxon>Ignavibacteriota</taxon>
        <taxon>Ignavibacteria</taxon>
        <taxon>Ignavibacteriales</taxon>
        <taxon>Ignavibacteriaceae</taxon>
        <taxon>Ignavibacterium</taxon>
    </lineage>
</organism>
<dbReference type="InterPro" id="IPR011761">
    <property type="entry name" value="ATP-grasp"/>
</dbReference>
<keyword evidence="1" id="KW-0547">Nucleotide-binding</keyword>
<dbReference type="EMBL" id="DSVI01000007">
    <property type="protein sequence ID" value="HGT47606.1"/>
    <property type="molecule type" value="Genomic_DNA"/>
</dbReference>